<evidence type="ECO:0000313" key="2">
    <source>
        <dbReference type="Proteomes" id="UP000579523"/>
    </source>
</evidence>
<dbReference type="EMBL" id="JACHJI010000018">
    <property type="protein sequence ID" value="MBB4902721.1"/>
    <property type="molecule type" value="Genomic_DNA"/>
</dbReference>
<dbReference type="Proteomes" id="UP000579523">
    <property type="component" value="Unassembled WGS sequence"/>
</dbReference>
<name>A0A7W7PWM9_9ACTN</name>
<keyword evidence="2" id="KW-1185">Reference proteome</keyword>
<dbReference type="RefSeq" id="WP_184828228.1">
    <property type="nucleotide sequence ID" value="NZ_BMTK01000055.1"/>
</dbReference>
<proteinExistence type="predicted"/>
<comment type="caution">
    <text evidence="1">The sequence shown here is derived from an EMBL/GenBank/DDBJ whole genome shotgun (WGS) entry which is preliminary data.</text>
</comment>
<sequence length="168" mass="19617">MTSEAAQLLMAAGRDLRLRRFMGPLPFEVDQWMRQDLECDLPLPKRLDDGTIGYHFEVRDPDYYMGTYFRLVSAGQGRPYLTVGQHYPADLDGWRAVVAHLNRFSGDTLLPPRKYIWLFGHEDLARQADAAYQARLDEVMTRLGWGVPEPQIGEPVRRRRRWWPWGRG</sequence>
<reference evidence="1 2" key="1">
    <citation type="submission" date="2020-08" db="EMBL/GenBank/DDBJ databases">
        <title>Genomic Encyclopedia of Type Strains, Phase III (KMG-III): the genomes of soil and plant-associated and newly described type strains.</title>
        <authorList>
            <person name="Whitman W."/>
        </authorList>
    </citation>
    <scope>NUCLEOTIDE SEQUENCE [LARGE SCALE GENOMIC DNA]</scope>
    <source>
        <strain evidence="1 2">CECT 3273</strain>
    </source>
</reference>
<organism evidence="1 2">
    <name type="scientific">Streptomyces griseomycini</name>
    <dbReference type="NCBI Taxonomy" id="66895"/>
    <lineage>
        <taxon>Bacteria</taxon>
        <taxon>Bacillati</taxon>
        <taxon>Actinomycetota</taxon>
        <taxon>Actinomycetes</taxon>
        <taxon>Kitasatosporales</taxon>
        <taxon>Streptomycetaceae</taxon>
        <taxon>Streptomyces</taxon>
    </lineage>
</organism>
<protein>
    <submittedName>
        <fullName evidence="1">Uncharacterized protein</fullName>
    </submittedName>
</protein>
<accession>A0A7W7PWM9</accession>
<dbReference type="AlphaFoldDB" id="A0A7W7PWM9"/>
<gene>
    <name evidence="1" type="ORF">FHS37_006818</name>
</gene>
<evidence type="ECO:0000313" key="1">
    <source>
        <dbReference type="EMBL" id="MBB4902721.1"/>
    </source>
</evidence>